<dbReference type="InterPro" id="IPR020846">
    <property type="entry name" value="MFS_dom"/>
</dbReference>
<evidence type="ECO:0000256" key="1">
    <source>
        <dbReference type="ARBA" id="ARBA00004651"/>
    </source>
</evidence>
<evidence type="ECO:0000256" key="4">
    <source>
        <dbReference type="ARBA" id="ARBA00023136"/>
    </source>
</evidence>
<accession>A0A2H1KK67</accession>
<feature type="transmembrane region" description="Helical" evidence="5">
    <location>
        <begin position="302"/>
        <end position="321"/>
    </location>
</feature>
<feature type="transmembrane region" description="Helical" evidence="5">
    <location>
        <begin position="71"/>
        <end position="92"/>
    </location>
</feature>
<comment type="caution">
    <text evidence="7">The sequence shown here is derived from an EMBL/GenBank/DDBJ whole genome shotgun (WGS) entry which is preliminary data.</text>
</comment>
<dbReference type="Gene3D" id="1.20.1250.20">
    <property type="entry name" value="MFS general substrate transporter like domains"/>
    <property type="match status" value="2"/>
</dbReference>
<evidence type="ECO:0000256" key="5">
    <source>
        <dbReference type="SAM" id="Phobius"/>
    </source>
</evidence>
<reference evidence="7" key="1">
    <citation type="submission" date="2017-03" db="EMBL/GenBank/DDBJ databases">
        <authorList>
            <person name="Monnet C."/>
        </authorList>
    </citation>
    <scope>NUCLEOTIDE SEQUENCE [LARGE SCALE GENOMIC DNA]</scope>
    <source>
        <strain evidence="7">ATCC 9175</strain>
    </source>
</reference>
<dbReference type="Proteomes" id="UP000234525">
    <property type="component" value="Unassembled WGS sequence"/>
</dbReference>
<feature type="transmembrane region" description="Helical" evidence="5">
    <location>
        <begin position="188"/>
        <end position="210"/>
    </location>
</feature>
<dbReference type="GO" id="GO:0022857">
    <property type="term" value="F:transmembrane transporter activity"/>
    <property type="evidence" value="ECO:0007669"/>
    <property type="project" value="InterPro"/>
</dbReference>
<keyword evidence="3 5" id="KW-1133">Transmembrane helix</keyword>
<feature type="transmembrane region" description="Helical" evidence="5">
    <location>
        <begin position="360"/>
        <end position="381"/>
    </location>
</feature>
<feature type="transmembrane region" description="Helical" evidence="5">
    <location>
        <begin position="125"/>
        <end position="146"/>
    </location>
</feature>
<dbReference type="CDD" id="cd17393">
    <property type="entry name" value="MFS_MosC_like"/>
    <property type="match status" value="1"/>
</dbReference>
<dbReference type="PANTHER" id="PTHR23514">
    <property type="entry name" value="BYPASS OF STOP CODON PROTEIN 6"/>
    <property type="match status" value="1"/>
</dbReference>
<dbReference type="InterPro" id="IPR036259">
    <property type="entry name" value="MFS_trans_sf"/>
</dbReference>
<feature type="transmembrane region" description="Helical" evidence="5">
    <location>
        <begin position="31"/>
        <end position="51"/>
    </location>
</feature>
<evidence type="ECO:0000259" key="6">
    <source>
        <dbReference type="PROSITE" id="PS50850"/>
    </source>
</evidence>
<keyword evidence="8" id="KW-1185">Reference proteome</keyword>
<feature type="transmembrane region" description="Helical" evidence="5">
    <location>
        <begin position="387"/>
        <end position="408"/>
    </location>
</feature>
<keyword evidence="4 5" id="KW-0472">Membrane</keyword>
<gene>
    <name evidence="7" type="ORF">BAUR9175_03566</name>
</gene>
<evidence type="ECO:0000313" key="8">
    <source>
        <dbReference type="Proteomes" id="UP000234525"/>
    </source>
</evidence>
<evidence type="ECO:0000256" key="3">
    <source>
        <dbReference type="ARBA" id="ARBA00022989"/>
    </source>
</evidence>
<feature type="transmembrane region" description="Helical" evidence="5">
    <location>
        <begin position="327"/>
        <end position="348"/>
    </location>
</feature>
<dbReference type="GO" id="GO:0005886">
    <property type="term" value="C:plasma membrane"/>
    <property type="evidence" value="ECO:0007669"/>
    <property type="project" value="UniProtKB-SubCell"/>
</dbReference>
<dbReference type="InterPro" id="IPR051788">
    <property type="entry name" value="MFS_Transporter"/>
</dbReference>
<evidence type="ECO:0000313" key="7">
    <source>
        <dbReference type="EMBL" id="SMX99938.1"/>
    </source>
</evidence>
<dbReference type="Pfam" id="PF07690">
    <property type="entry name" value="MFS_1"/>
    <property type="match status" value="1"/>
</dbReference>
<dbReference type="InterPro" id="IPR011701">
    <property type="entry name" value="MFS"/>
</dbReference>
<organism evidence="7 8">
    <name type="scientific">Brevibacterium aurantiacum</name>
    <dbReference type="NCBI Taxonomy" id="273384"/>
    <lineage>
        <taxon>Bacteria</taxon>
        <taxon>Bacillati</taxon>
        <taxon>Actinomycetota</taxon>
        <taxon>Actinomycetes</taxon>
        <taxon>Micrococcales</taxon>
        <taxon>Brevibacteriaceae</taxon>
        <taxon>Brevibacterium</taxon>
    </lineage>
</organism>
<feature type="transmembrane region" description="Helical" evidence="5">
    <location>
        <begin position="270"/>
        <end position="290"/>
    </location>
</feature>
<dbReference type="SUPFAM" id="SSF103473">
    <property type="entry name" value="MFS general substrate transporter"/>
    <property type="match status" value="1"/>
</dbReference>
<comment type="subcellular location">
    <subcellularLocation>
        <location evidence="1">Cell membrane</location>
        <topology evidence="1">Multi-pass membrane protein</topology>
    </subcellularLocation>
</comment>
<feature type="domain" description="Major facilitator superfamily (MFS) profile" evidence="6">
    <location>
        <begin position="33"/>
        <end position="409"/>
    </location>
</feature>
<dbReference type="AlphaFoldDB" id="A0A2H1KK67"/>
<feature type="transmembrane region" description="Helical" evidence="5">
    <location>
        <begin position="99"/>
        <end position="119"/>
    </location>
</feature>
<sequence length="420" mass="42985">MHPSPTTYPTRSVVLGHTSNKERQSMSTTLAARRLALCALFLLPGLAMSSWVTRTPAIRDLLGASTAQMGIVIFGLSLGAMAGILCSGPLLARLGAKPLIAFGTLGVAVSVPLIGLGAAAQIDGFVIAALALFGLSMGGSEIALNVEGADVEAISGRPFLPALHGSFSLGTLIGAALGIVATAADFSVVTHLMTIGLSGIVILLVCIRFLPPATGRRQKPNTPAYRSERAVWRDSSLWLIGVIVLAMAFAEGTANDWLPLIMVDGHGLNPALSSTGFAVFAAAMTLGRFLGGPVVQRFGRAWVLGASALSAVVGISLVAFVDNSVVAGVAVVLWGLGASLGFPVAISSAGASGENSATRVAFVTVIGYIAFLVAPPLLGFVGERAGLRGALVIPLLVLFVSIFLSPVARTQRSSIQIGKP</sequence>
<proteinExistence type="predicted"/>
<dbReference type="PROSITE" id="PS50850">
    <property type="entry name" value="MFS"/>
    <property type="match status" value="1"/>
</dbReference>
<feature type="transmembrane region" description="Helical" evidence="5">
    <location>
        <begin position="231"/>
        <end position="250"/>
    </location>
</feature>
<name>A0A2H1KK67_BREAU</name>
<feature type="transmembrane region" description="Helical" evidence="5">
    <location>
        <begin position="158"/>
        <end position="182"/>
    </location>
</feature>
<evidence type="ECO:0000256" key="2">
    <source>
        <dbReference type="ARBA" id="ARBA00022692"/>
    </source>
</evidence>
<dbReference type="EMBL" id="FXZB01000037">
    <property type="protein sequence ID" value="SMX99938.1"/>
    <property type="molecule type" value="Genomic_DNA"/>
</dbReference>
<protein>
    <submittedName>
        <fullName evidence="7">Fucose permease</fullName>
    </submittedName>
</protein>
<dbReference type="PANTHER" id="PTHR23514:SF13">
    <property type="entry name" value="INNER MEMBRANE PROTEIN YBJJ"/>
    <property type="match status" value="1"/>
</dbReference>
<keyword evidence="2 5" id="KW-0812">Transmembrane</keyword>